<dbReference type="HAMAP" id="MF_00014">
    <property type="entry name" value="Ribosome_mat_RimM"/>
    <property type="match status" value="1"/>
</dbReference>
<evidence type="ECO:0000259" key="7">
    <source>
        <dbReference type="Pfam" id="PF24986"/>
    </source>
</evidence>
<dbReference type="GO" id="GO:0042274">
    <property type="term" value="P:ribosomal small subunit biogenesis"/>
    <property type="evidence" value="ECO:0007669"/>
    <property type="project" value="UniProtKB-UniRule"/>
</dbReference>
<evidence type="ECO:0000256" key="4">
    <source>
        <dbReference type="ARBA" id="ARBA00023186"/>
    </source>
</evidence>
<proteinExistence type="inferred from homology"/>
<dbReference type="SUPFAM" id="SSF50447">
    <property type="entry name" value="Translation proteins"/>
    <property type="match status" value="1"/>
</dbReference>
<reference evidence="8 9" key="1">
    <citation type="submission" date="2016-10" db="EMBL/GenBank/DDBJ databases">
        <authorList>
            <person name="de Groot N.N."/>
        </authorList>
    </citation>
    <scope>NUCLEOTIDE SEQUENCE [LARGE SCALE GENOMIC DNA]</scope>
    <source>
        <strain evidence="8 9">CGMCC 1.9159</strain>
    </source>
</reference>
<comment type="subcellular location">
    <subcellularLocation>
        <location evidence="5">Cytoplasm</location>
    </subcellularLocation>
</comment>
<evidence type="ECO:0000256" key="5">
    <source>
        <dbReference type="HAMAP-Rule" id="MF_00014"/>
    </source>
</evidence>
<dbReference type="AlphaFoldDB" id="A0A1G9J8M1"/>
<evidence type="ECO:0000259" key="6">
    <source>
        <dbReference type="Pfam" id="PF01782"/>
    </source>
</evidence>
<dbReference type="Proteomes" id="UP000199475">
    <property type="component" value="Unassembled WGS sequence"/>
</dbReference>
<sequence>MLVEVVVGRIGRAHGIRGDVFIDVTTDEPERRFAKGATLRLERGSNIEVASVRWHRGRLVVSFKGFADRTAVEQLTGDRLYVDVPADERPSEPDEYFDRQLVGLEVRRADGEAVGSIAEVQHMPTQDLLVVTMGDDERLIPFVTALVPTVDVEGGYVQLADVGGLLEDVE</sequence>
<dbReference type="GO" id="GO:0043022">
    <property type="term" value="F:ribosome binding"/>
    <property type="evidence" value="ECO:0007669"/>
    <property type="project" value="InterPro"/>
</dbReference>
<dbReference type="STRING" id="686624.SAMN04488242_1089"/>
<protein>
    <recommendedName>
        <fullName evidence="5">Ribosome maturation factor RimM</fullName>
    </recommendedName>
</protein>
<dbReference type="Gene3D" id="2.30.30.240">
    <property type="entry name" value="PRC-barrel domain"/>
    <property type="match status" value="1"/>
</dbReference>
<keyword evidence="2 5" id="KW-0690">Ribosome biogenesis</keyword>
<dbReference type="PANTHER" id="PTHR33692">
    <property type="entry name" value="RIBOSOME MATURATION FACTOR RIMM"/>
    <property type="match status" value="1"/>
</dbReference>
<comment type="function">
    <text evidence="5">An accessory protein needed during the final step in the assembly of 30S ribosomal subunit, possibly for assembly of the head region. Essential for efficient processing of 16S rRNA. May be needed both before and after RbfA during the maturation of 16S rRNA. It has affinity for free ribosomal 30S subunits but not for 70S ribosomes.</text>
</comment>
<dbReference type="EMBL" id="FNGP01000002">
    <property type="protein sequence ID" value="SDL33573.1"/>
    <property type="molecule type" value="Genomic_DNA"/>
</dbReference>
<evidence type="ECO:0000256" key="1">
    <source>
        <dbReference type="ARBA" id="ARBA00022490"/>
    </source>
</evidence>
<comment type="similarity">
    <text evidence="5">Belongs to the RimM family.</text>
</comment>
<dbReference type="GO" id="GO:0005840">
    <property type="term" value="C:ribosome"/>
    <property type="evidence" value="ECO:0007669"/>
    <property type="project" value="InterPro"/>
</dbReference>
<name>A0A1G9J8M1_9ACTN</name>
<feature type="domain" description="RimM N-terminal" evidence="6">
    <location>
        <begin position="6"/>
        <end position="83"/>
    </location>
</feature>
<comment type="domain">
    <text evidence="5">The PRC barrel domain binds ribosomal protein uS19.</text>
</comment>
<dbReference type="NCBIfam" id="TIGR02273">
    <property type="entry name" value="16S_RimM"/>
    <property type="match status" value="1"/>
</dbReference>
<keyword evidence="3 5" id="KW-0698">rRNA processing</keyword>
<evidence type="ECO:0000256" key="3">
    <source>
        <dbReference type="ARBA" id="ARBA00022552"/>
    </source>
</evidence>
<evidence type="ECO:0000256" key="2">
    <source>
        <dbReference type="ARBA" id="ARBA00022517"/>
    </source>
</evidence>
<gene>
    <name evidence="5" type="primary">rimM</name>
    <name evidence="8" type="ORF">SAMN04488242_1089</name>
</gene>
<keyword evidence="1 5" id="KW-0963">Cytoplasm</keyword>
<dbReference type="GO" id="GO:0006364">
    <property type="term" value="P:rRNA processing"/>
    <property type="evidence" value="ECO:0007669"/>
    <property type="project" value="UniProtKB-UniRule"/>
</dbReference>
<dbReference type="InterPro" id="IPR036976">
    <property type="entry name" value="RimM_N_sf"/>
</dbReference>
<keyword evidence="4 5" id="KW-0143">Chaperone</keyword>
<accession>A0A1G9J8M1</accession>
<evidence type="ECO:0000313" key="9">
    <source>
        <dbReference type="Proteomes" id="UP000199475"/>
    </source>
</evidence>
<dbReference type="Pfam" id="PF01782">
    <property type="entry name" value="RimM"/>
    <property type="match status" value="1"/>
</dbReference>
<dbReference type="InterPro" id="IPR011033">
    <property type="entry name" value="PRC_barrel-like_sf"/>
</dbReference>
<dbReference type="GO" id="GO:0005737">
    <property type="term" value="C:cytoplasm"/>
    <property type="evidence" value="ECO:0007669"/>
    <property type="project" value="UniProtKB-SubCell"/>
</dbReference>
<dbReference type="InterPro" id="IPR009000">
    <property type="entry name" value="Transl_B-barrel_sf"/>
</dbReference>
<dbReference type="Gene3D" id="2.40.30.60">
    <property type="entry name" value="RimM"/>
    <property type="match status" value="1"/>
</dbReference>
<dbReference type="PANTHER" id="PTHR33692:SF1">
    <property type="entry name" value="RIBOSOME MATURATION FACTOR RIMM"/>
    <property type="match status" value="1"/>
</dbReference>
<dbReference type="InterPro" id="IPR011961">
    <property type="entry name" value="RimM"/>
</dbReference>
<organism evidence="8 9">
    <name type="scientific">Tessaracoccus oleiagri</name>
    <dbReference type="NCBI Taxonomy" id="686624"/>
    <lineage>
        <taxon>Bacteria</taxon>
        <taxon>Bacillati</taxon>
        <taxon>Actinomycetota</taxon>
        <taxon>Actinomycetes</taxon>
        <taxon>Propionibacteriales</taxon>
        <taxon>Propionibacteriaceae</taxon>
        <taxon>Tessaracoccus</taxon>
    </lineage>
</organism>
<evidence type="ECO:0000313" key="8">
    <source>
        <dbReference type="EMBL" id="SDL33573.1"/>
    </source>
</evidence>
<dbReference type="SUPFAM" id="SSF50346">
    <property type="entry name" value="PRC-barrel domain"/>
    <property type="match status" value="1"/>
</dbReference>
<dbReference type="RefSeq" id="WP_093249722.1">
    <property type="nucleotide sequence ID" value="NZ_FNGP01000002.1"/>
</dbReference>
<dbReference type="InterPro" id="IPR002676">
    <property type="entry name" value="RimM_N"/>
</dbReference>
<dbReference type="Pfam" id="PF24986">
    <property type="entry name" value="PRC_RimM"/>
    <property type="match status" value="1"/>
</dbReference>
<dbReference type="InterPro" id="IPR056792">
    <property type="entry name" value="PRC_RimM"/>
</dbReference>
<comment type="subunit">
    <text evidence="5">Binds ribosomal protein uS19.</text>
</comment>
<keyword evidence="9" id="KW-1185">Reference proteome</keyword>
<dbReference type="OrthoDB" id="5381335at2"/>
<feature type="domain" description="Ribosome maturation factor RimM PRC barrel" evidence="7">
    <location>
        <begin position="100"/>
        <end position="161"/>
    </location>
</feature>